<dbReference type="Proteomes" id="UP000836387">
    <property type="component" value="Unassembled WGS sequence"/>
</dbReference>
<evidence type="ECO:0000313" key="2">
    <source>
        <dbReference type="Proteomes" id="UP000836387"/>
    </source>
</evidence>
<comment type="caution">
    <text evidence="1">The sequence shown here is derived from an EMBL/GenBank/DDBJ whole genome shotgun (WGS) entry which is preliminary data.</text>
</comment>
<reference evidence="1" key="1">
    <citation type="submission" date="2020-04" db="EMBL/GenBank/DDBJ databases">
        <authorList>
            <person name="Broberg M."/>
        </authorList>
    </citation>
    <scope>NUCLEOTIDE SEQUENCE</scope>
</reference>
<accession>A0ACA9UTD7</accession>
<sequence>MSVYASPFPRAYRPPRLRLILYLEAVRDKIAIFESRESYWHKVDDKDVRPLSTVILNQSKKELLLEDFRNLLNEDTQLWYTQRALPYRRGYLLYGPPSTAGEFDLDIFVISIPDCTDRHLRDLFEDLPQTCVRIKYN</sequence>
<evidence type="ECO:0000313" key="1">
    <source>
        <dbReference type="EMBL" id="CAG9955583.1"/>
    </source>
</evidence>
<name>A0ACA9UTD7_BIOOC</name>
<protein>
    <submittedName>
        <fullName evidence="1">Uncharacterized protein</fullName>
    </submittedName>
</protein>
<dbReference type="EMBL" id="CADEHS020000596">
    <property type="protein sequence ID" value="CAG9955583.1"/>
    <property type="molecule type" value="Genomic_DNA"/>
</dbReference>
<reference evidence="1" key="2">
    <citation type="submission" date="2021-10" db="EMBL/GenBank/DDBJ databases">
        <authorList>
            <person name="Piombo E."/>
        </authorList>
    </citation>
    <scope>NUCLEOTIDE SEQUENCE</scope>
</reference>
<keyword evidence="2" id="KW-1185">Reference proteome</keyword>
<proteinExistence type="predicted"/>
<organism evidence="1 2">
    <name type="scientific">Clonostachys rosea f. rosea IK726</name>
    <dbReference type="NCBI Taxonomy" id="1349383"/>
    <lineage>
        <taxon>Eukaryota</taxon>
        <taxon>Fungi</taxon>
        <taxon>Dikarya</taxon>
        <taxon>Ascomycota</taxon>
        <taxon>Pezizomycotina</taxon>
        <taxon>Sordariomycetes</taxon>
        <taxon>Hypocreomycetidae</taxon>
        <taxon>Hypocreales</taxon>
        <taxon>Bionectriaceae</taxon>
        <taxon>Clonostachys</taxon>
    </lineage>
</organism>
<gene>
    <name evidence="1" type="ORF">CRV2_00017373</name>
</gene>